<organism evidence="3 4">
    <name type="scientific">Elsinoe australis</name>
    <dbReference type="NCBI Taxonomy" id="40998"/>
    <lineage>
        <taxon>Eukaryota</taxon>
        <taxon>Fungi</taxon>
        <taxon>Dikarya</taxon>
        <taxon>Ascomycota</taxon>
        <taxon>Pezizomycotina</taxon>
        <taxon>Dothideomycetes</taxon>
        <taxon>Dothideomycetidae</taxon>
        <taxon>Myriangiales</taxon>
        <taxon>Elsinoaceae</taxon>
        <taxon>Elsinoe</taxon>
    </lineage>
</organism>
<evidence type="ECO:0000259" key="2">
    <source>
        <dbReference type="Pfam" id="PF04424"/>
    </source>
</evidence>
<dbReference type="GO" id="GO:0071944">
    <property type="term" value="C:cell periphery"/>
    <property type="evidence" value="ECO:0007669"/>
    <property type="project" value="TreeGrafter"/>
</dbReference>
<feature type="compositionally biased region" description="Low complexity" evidence="1">
    <location>
        <begin position="806"/>
        <end position="824"/>
    </location>
</feature>
<feature type="compositionally biased region" description="Basic and acidic residues" evidence="1">
    <location>
        <begin position="34"/>
        <end position="44"/>
    </location>
</feature>
<feature type="compositionally biased region" description="Polar residues" evidence="1">
    <location>
        <begin position="219"/>
        <end position="234"/>
    </location>
</feature>
<feature type="compositionally biased region" description="Low complexity" evidence="1">
    <location>
        <begin position="151"/>
        <end position="172"/>
    </location>
</feature>
<dbReference type="GO" id="GO:0005829">
    <property type="term" value="C:cytosol"/>
    <property type="evidence" value="ECO:0007669"/>
    <property type="project" value="TreeGrafter"/>
</dbReference>
<sequence>MVTRIPSPPNVVPAPLRQAANNPPYPTDSTMPTAEERPSFEHVEAQGPSAPNGEGSRSRASSISSHGTWNSEASDEQEQDDGLLPEALRPGPRKSAEQSRSREDLPSSLKPGVPKTANGAAPNGTPVGGYSPQQATTPLKSQNPYLNMQTSPSAPVAQSPAQVPVQAPAQAPIEMPTFTTPKDELAGLSLNGQHDPEYKHGQFPFPHEDSIPNVKSDPSGKSATSQASHSSNPWQDALDKTNGGIEVQRTLTPPLIDVAPDIPPKNKKRSSKEPVRPTQLDLAGTASSSVTRPDVETPRTQAKRQRNEFYHIKHVNWYDAAAKSGGGMRRSPILTQNANGPCPLLALVNALSLSTPDGEETTLVHTLKTREQITLGLLLDAVFEELVRRNERSGHDLPDIGDLYSFLITLHTGMNVNPAFTVTHSTEPGGFEQTREMTLYGSFDIPLVHGWTAPSDSAVYPAFERSAKTFDEALNMQFLEEEFESKLQAGGLNSEEQQVFEDLTAVKQFLTTFPTQLSEHGLQTISSWMKPGQIAILFRNDHFCTLYNEPKKGTLMTLVTDAGYSTHDEVVWESLVDVNGAKAEFFSGDFRPVGAAPSASRQNSGTAGPSDGWQAASGRRSKTPPTDGKAPPVTMSDVDVLPPVNKSEQEDLDLALALQLQEEEEEAHRREAASRQNAENDALSRQYLDRESSENDHRPTLPPRRTQRPSQQPGYNGPIQASSRTEDGAAPPPSYEQAASDMPYREAGSTPRPPRQGNPLNALGALDAQRHQSAFAAQSGQQGPVMAPAYGRRRQSRFSSFHGQAQPGYTAPQEQQQQQGSVGPQREEKCVMM</sequence>
<reference evidence="3 4" key="1">
    <citation type="submission" date="2018-02" db="EMBL/GenBank/DDBJ databases">
        <title>Draft genome sequences of Elsinoe sp., causing black scab on jojoba.</title>
        <authorList>
            <person name="Stodart B."/>
            <person name="Jeffress S."/>
            <person name="Ash G."/>
            <person name="Arun Chinnappa K."/>
        </authorList>
    </citation>
    <scope>NUCLEOTIDE SEQUENCE [LARGE SCALE GENOMIC DNA]</scope>
    <source>
        <strain evidence="3 4">Hillstone_2</strain>
    </source>
</reference>
<feature type="compositionally biased region" description="Basic and acidic residues" evidence="1">
    <location>
        <begin position="94"/>
        <end position="105"/>
    </location>
</feature>
<accession>A0A4U7B0L3</accession>
<dbReference type="Pfam" id="PF04424">
    <property type="entry name" value="MINDY_DUB"/>
    <property type="match status" value="1"/>
</dbReference>
<dbReference type="Proteomes" id="UP000308133">
    <property type="component" value="Unassembled WGS sequence"/>
</dbReference>
<feature type="domain" description="MINDY deubiquitinase" evidence="2">
    <location>
        <begin position="309"/>
        <end position="590"/>
    </location>
</feature>
<dbReference type="EMBL" id="PTQR01000068">
    <property type="protein sequence ID" value="TKX22246.1"/>
    <property type="molecule type" value="Genomic_DNA"/>
</dbReference>
<feature type="compositionally biased region" description="Basic and acidic residues" evidence="1">
    <location>
        <begin position="687"/>
        <end position="699"/>
    </location>
</feature>
<dbReference type="PROSITE" id="PS50330">
    <property type="entry name" value="UIM"/>
    <property type="match status" value="1"/>
</dbReference>
<feature type="compositionally biased region" description="Polar residues" evidence="1">
    <location>
        <begin position="131"/>
        <end position="150"/>
    </location>
</feature>
<gene>
    <name evidence="3" type="ORF">C1H76_5536</name>
</gene>
<dbReference type="GO" id="GO:0004843">
    <property type="term" value="F:cysteine-type deubiquitinase activity"/>
    <property type="evidence" value="ECO:0007669"/>
    <property type="project" value="InterPro"/>
</dbReference>
<feature type="region of interest" description="Disordered" evidence="1">
    <location>
        <begin position="594"/>
        <end position="641"/>
    </location>
</feature>
<dbReference type="AlphaFoldDB" id="A0A4U7B0L3"/>
<feature type="region of interest" description="Disordered" evidence="1">
    <location>
        <begin position="1"/>
        <end position="304"/>
    </location>
</feature>
<protein>
    <submittedName>
        <fullName evidence="3">MINDY deubiquitinase-like protein</fullName>
    </submittedName>
</protein>
<dbReference type="InterPro" id="IPR033979">
    <property type="entry name" value="MINDY_domain"/>
</dbReference>
<feature type="region of interest" description="Disordered" evidence="1">
    <location>
        <begin position="661"/>
        <end position="833"/>
    </location>
</feature>
<feature type="compositionally biased region" description="Acidic residues" evidence="1">
    <location>
        <begin position="73"/>
        <end position="83"/>
    </location>
</feature>
<evidence type="ECO:0000313" key="3">
    <source>
        <dbReference type="EMBL" id="TKX22246.1"/>
    </source>
</evidence>
<dbReference type="InterPro" id="IPR003903">
    <property type="entry name" value="UIM_dom"/>
</dbReference>
<evidence type="ECO:0000256" key="1">
    <source>
        <dbReference type="SAM" id="MobiDB-lite"/>
    </source>
</evidence>
<proteinExistence type="predicted"/>
<feature type="compositionally biased region" description="Basic and acidic residues" evidence="1">
    <location>
        <begin position="194"/>
        <end position="210"/>
    </location>
</feature>
<dbReference type="GO" id="GO:0071108">
    <property type="term" value="P:protein K48-linked deubiquitination"/>
    <property type="evidence" value="ECO:0007669"/>
    <property type="project" value="TreeGrafter"/>
</dbReference>
<dbReference type="GO" id="GO:0016807">
    <property type="term" value="F:cysteine-type carboxypeptidase activity"/>
    <property type="evidence" value="ECO:0007669"/>
    <property type="project" value="TreeGrafter"/>
</dbReference>
<evidence type="ECO:0000313" key="4">
    <source>
        <dbReference type="Proteomes" id="UP000308133"/>
    </source>
</evidence>
<dbReference type="PANTHER" id="PTHR18063">
    <property type="entry name" value="NF-E2 INDUCIBLE PROTEIN"/>
    <property type="match status" value="1"/>
</dbReference>
<dbReference type="GO" id="GO:1990380">
    <property type="term" value="F:K48-linked deubiquitinase activity"/>
    <property type="evidence" value="ECO:0007669"/>
    <property type="project" value="InterPro"/>
</dbReference>
<dbReference type="PANTHER" id="PTHR18063:SF6">
    <property type="entry name" value="UBIQUITIN CARBOXYL-TERMINAL HYDROLASE"/>
    <property type="match status" value="1"/>
</dbReference>
<feature type="compositionally biased region" description="Low complexity" evidence="1">
    <location>
        <begin position="772"/>
        <end position="783"/>
    </location>
</feature>
<feature type="compositionally biased region" description="Pro residues" evidence="1">
    <location>
        <begin position="1"/>
        <end position="12"/>
    </location>
</feature>
<comment type="caution">
    <text evidence="3">The sequence shown here is derived from an EMBL/GenBank/DDBJ whole genome shotgun (WGS) entry which is preliminary data.</text>
</comment>
<name>A0A4U7B0L3_9PEZI</name>
<dbReference type="InterPro" id="IPR007518">
    <property type="entry name" value="MINDY"/>
</dbReference>